<sequence length="145" mass="16714">MVRDHEEANRLLRDLLRAIDGGEIDIDLFERISVGLRRHIYAEEEDMFPRALQARPDLSAKVSGLEMEHASIWMLLDRVEGEIRRNEVVKAPKYVQEIYDILQAHNVQEEKDVYPVAGTDPPLASFRVPDGWVCRKLRRPASTGH</sequence>
<dbReference type="Pfam" id="PF01814">
    <property type="entry name" value="Hemerythrin"/>
    <property type="match status" value="1"/>
</dbReference>
<gene>
    <name evidence="2" type="ORF">GCM10007108_16230</name>
</gene>
<proteinExistence type="predicted"/>
<dbReference type="EMBL" id="BMNY01000003">
    <property type="protein sequence ID" value="GGM78826.1"/>
    <property type="molecule type" value="Genomic_DNA"/>
</dbReference>
<evidence type="ECO:0000259" key="1">
    <source>
        <dbReference type="Pfam" id="PF01814"/>
    </source>
</evidence>
<keyword evidence="3" id="KW-1185">Reference proteome</keyword>
<comment type="caution">
    <text evidence="2">The sequence shown here is derived from an EMBL/GenBank/DDBJ whole genome shotgun (WGS) entry which is preliminary data.</text>
</comment>
<accession>A0AA37BSW8</accession>
<evidence type="ECO:0000313" key="3">
    <source>
        <dbReference type="Proteomes" id="UP000632195"/>
    </source>
</evidence>
<feature type="domain" description="Hemerythrin-like" evidence="1">
    <location>
        <begin position="1"/>
        <end position="116"/>
    </location>
</feature>
<protein>
    <recommendedName>
        <fullName evidence="1">Hemerythrin-like domain-containing protein</fullName>
    </recommendedName>
</protein>
<dbReference type="InterPro" id="IPR012312">
    <property type="entry name" value="Hemerythrin-like"/>
</dbReference>
<dbReference type="Gene3D" id="1.20.120.520">
    <property type="entry name" value="nmb1532 protein domain like"/>
    <property type="match status" value="1"/>
</dbReference>
<dbReference type="AlphaFoldDB" id="A0AA37BSW8"/>
<evidence type="ECO:0000313" key="2">
    <source>
        <dbReference type="EMBL" id="GGM78826.1"/>
    </source>
</evidence>
<reference evidence="2" key="1">
    <citation type="journal article" date="2014" name="Int. J. Syst. Evol. Microbiol.">
        <title>Complete genome sequence of Corynebacterium casei LMG S-19264T (=DSM 44701T), isolated from a smear-ripened cheese.</title>
        <authorList>
            <consortium name="US DOE Joint Genome Institute (JGI-PGF)"/>
            <person name="Walter F."/>
            <person name="Albersmeier A."/>
            <person name="Kalinowski J."/>
            <person name="Ruckert C."/>
        </authorList>
    </citation>
    <scope>NUCLEOTIDE SEQUENCE</scope>
    <source>
        <strain evidence="2">JCM 13583</strain>
    </source>
</reference>
<name>A0AA37BSW8_9ARCH</name>
<dbReference type="Proteomes" id="UP000632195">
    <property type="component" value="Unassembled WGS sequence"/>
</dbReference>
<reference evidence="2" key="2">
    <citation type="submission" date="2022-09" db="EMBL/GenBank/DDBJ databases">
        <authorList>
            <person name="Sun Q."/>
            <person name="Ohkuma M."/>
        </authorList>
    </citation>
    <scope>NUCLEOTIDE SEQUENCE</scope>
    <source>
        <strain evidence="2">JCM 13583</strain>
    </source>
</reference>
<organism evidence="2 3">
    <name type="scientific">Thermogymnomonas acidicola</name>
    <dbReference type="NCBI Taxonomy" id="399579"/>
    <lineage>
        <taxon>Archaea</taxon>
        <taxon>Methanobacteriati</taxon>
        <taxon>Thermoplasmatota</taxon>
        <taxon>Thermoplasmata</taxon>
        <taxon>Thermoplasmatales</taxon>
        <taxon>Thermogymnomonas</taxon>
    </lineage>
</organism>